<evidence type="ECO:0000313" key="2">
    <source>
        <dbReference type="EMBL" id="KAH6830021.1"/>
    </source>
</evidence>
<proteinExistence type="predicted"/>
<comment type="caution">
    <text evidence="2">The sequence shown here is derived from an EMBL/GenBank/DDBJ whole genome shotgun (WGS) entry which is preliminary data.</text>
</comment>
<feature type="domain" description="F-box protein At3g26010-like beta-propeller" evidence="1">
    <location>
        <begin position="108"/>
        <end position="343"/>
    </location>
</feature>
<dbReference type="PANTHER" id="PTHR35546">
    <property type="entry name" value="F-BOX PROTEIN INTERACTION DOMAIN PROTEIN-RELATED"/>
    <property type="match status" value="1"/>
</dbReference>
<dbReference type="InterPro" id="IPR055290">
    <property type="entry name" value="At3g26010-like"/>
</dbReference>
<dbReference type="AlphaFoldDB" id="A0AAD4P8C4"/>
<name>A0AAD4P8C4_PERFH</name>
<dbReference type="InterPro" id="IPR056592">
    <property type="entry name" value="Beta-prop_At3g26010-like"/>
</dbReference>
<protein>
    <recommendedName>
        <fullName evidence="1">F-box protein At3g26010-like beta-propeller domain-containing protein</fullName>
    </recommendedName>
</protein>
<reference evidence="2 3" key="1">
    <citation type="journal article" date="2021" name="Nat. Commun.">
        <title>Incipient diploidization of the medicinal plant Perilla within 10,000 years.</title>
        <authorList>
            <person name="Zhang Y."/>
            <person name="Shen Q."/>
            <person name="Leng L."/>
            <person name="Zhang D."/>
            <person name="Chen S."/>
            <person name="Shi Y."/>
            <person name="Ning Z."/>
            <person name="Chen S."/>
        </authorList>
    </citation>
    <scope>NUCLEOTIDE SEQUENCE [LARGE SCALE GENOMIC DNA]</scope>
    <source>
        <strain evidence="3">cv. PC099</strain>
    </source>
</reference>
<keyword evidence="3" id="KW-1185">Reference proteome</keyword>
<gene>
    <name evidence="2" type="ORF">C2S53_001312</name>
</gene>
<dbReference type="PANTHER" id="PTHR35546:SF16">
    <property type="entry name" value="F-BOX ASSOCIATED UBIQUITINATION EFFECTOR FAMILY PROTEIN-RELATED"/>
    <property type="match status" value="1"/>
</dbReference>
<sequence>MASETLPPDMIFEILSRTSSLETMKRCEAASKCLKQIIYEPNFLFFHCKRSNCVFGYFFQTTINHRYQSTLVSNDEGGAVAGINRTWRRGRGPPADINGLCLRDDIRILASCDQGILCCERQTSHRRLKHRYYVCKPATNQWQLLPDPQLCNETVVVTVVVVKSHPLRYIIVRLSAYEINYNCEILDSENGAWEKIEGPILAFCDLIDPHNPAVTAGQCIHWLTTEDNVLTLDVNKRKRRFRRFPLPEAVHYMICKKLVKYGGGLGLTCLTRDWMTMELWVVETLQGRGVYWRRKMMVDIKFLGETLRNPKLVDFCNTDVVFMTTDDGAVFYNLQDRTFTKVKVPYDNIRHSIQFFRFRSDFEMVHLDQTPD</sequence>
<dbReference type="NCBIfam" id="TIGR01640">
    <property type="entry name" value="F_box_assoc_1"/>
    <property type="match status" value="1"/>
</dbReference>
<dbReference type="InterPro" id="IPR017451">
    <property type="entry name" value="F-box-assoc_interact_dom"/>
</dbReference>
<dbReference type="Proteomes" id="UP001190926">
    <property type="component" value="Unassembled WGS sequence"/>
</dbReference>
<accession>A0AAD4P8C4</accession>
<evidence type="ECO:0000259" key="1">
    <source>
        <dbReference type="Pfam" id="PF24750"/>
    </source>
</evidence>
<organism evidence="2 3">
    <name type="scientific">Perilla frutescens var. hirtella</name>
    <name type="common">Perilla citriodora</name>
    <name type="synonym">Perilla setoyensis</name>
    <dbReference type="NCBI Taxonomy" id="608512"/>
    <lineage>
        <taxon>Eukaryota</taxon>
        <taxon>Viridiplantae</taxon>
        <taxon>Streptophyta</taxon>
        <taxon>Embryophyta</taxon>
        <taxon>Tracheophyta</taxon>
        <taxon>Spermatophyta</taxon>
        <taxon>Magnoliopsida</taxon>
        <taxon>eudicotyledons</taxon>
        <taxon>Gunneridae</taxon>
        <taxon>Pentapetalae</taxon>
        <taxon>asterids</taxon>
        <taxon>lamiids</taxon>
        <taxon>Lamiales</taxon>
        <taxon>Lamiaceae</taxon>
        <taxon>Nepetoideae</taxon>
        <taxon>Elsholtzieae</taxon>
        <taxon>Perilla</taxon>
    </lineage>
</organism>
<dbReference type="Pfam" id="PF24750">
    <property type="entry name" value="b-prop_At3g26010-like"/>
    <property type="match status" value="1"/>
</dbReference>
<dbReference type="EMBL" id="SDAM02000101">
    <property type="protein sequence ID" value="KAH6830021.1"/>
    <property type="molecule type" value="Genomic_DNA"/>
</dbReference>
<evidence type="ECO:0000313" key="3">
    <source>
        <dbReference type="Proteomes" id="UP001190926"/>
    </source>
</evidence>